<keyword evidence="3" id="KW-0418">Kinase</keyword>
<evidence type="ECO:0000313" key="4">
    <source>
        <dbReference type="EnsemblFungi" id="MAPG_11426T0"/>
    </source>
</evidence>
<evidence type="ECO:0000313" key="5">
    <source>
        <dbReference type="Proteomes" id="UP000011715"/>
    </source>
</evidence>
<dbReference type="Proteomes" id="UP000011715">
    <property type="component" value="Unassembled WGS sequence"/>
</dbReference>
<organism evidence="4 5">
    <name type="scientific">Magnaporthiopsis poae (strain ATCC 64411 / 73-15)</name>
    <name type="common">Kentucky bluegrass fungus</name>
    <name type="synonym">Magnaporthe poae</name>
    <dbReference type="NCBI Taxonomy" id="644358"/>
    <lineage>
        <taxon>Eukaryota</taxon>
        <taxon>Fungi</taxon>
        <taxon>Dikarya</taxon>
        <taxon>Ascomycota</taxon>
        <taxon>Pezizomycotina</taxon>
        <taxon>Sordariomycetes</taxon>
        <taxon>Sordariomycetidae</taxon>
        <taxon>Magnaporthales</taxon>
        <taxon>Magnaporthaceae</taxon>
        <taxon>Magnaporthiopsis</taxon>
    </lineage>
</organism>
<dbReference type="GO" id="GO:0004674">
    <property type="term" value="F:protein serine/threonine kinase activity"/>
    <property type="evidence" value="ECO:0007669"/>
    <property type="project" value="UniProtKB-KW"/>
</dbReference>
<dbReference type="PANTHER" id="PTHR48011:SF4">
    <property type="entry name" value="MITOGEN-ACTIVATED PROTEIN KINASE KINASE KINASE 19"/>
    <property type="match status" value="1"/>
</dbReference>
<dbReference type="Gene3D" id="1.10.510.10">
    <property type="entry name" value="Transferase(Phosphotransferase) domain 1"/>
    <property type="match status" value="1"/>
</dbReference>
<evidence type="ECO:0000259" key="2">
    <source>
        <dbReference type="PROSITE" id="PS50011"/>
    </source>
</evidence>
<dbReference type="eggNOG" id="KOG0594">
    <property type="taxonomic scope" value="Eukaryota"/>
</dbReference>
<dbReference type="PROSITE" id="PS50011">
    <property type="entry name" value="PROTEIN_KINASE_DOM"/>
    <property type="match status" value="1"/>
</dbReference>
<dbReference type="GO" id="GO:0005524">
    <property type="term" value="F:ATP binding"/>
    <property type="evidence" value="ECO:0007669"/>
    <property type="project" value="InterPro"/>
</dbReference>
<name>A0A0C4EF87_MAGP6</name>
<dbReference type="InterPro" id="IPR008271">
    <property type="entry name" value="Ser/Thr_kinase_AS"/>
</dbReference>
<proteinExistence type="predicted"/>
<sequence>MASRGLARSARSLGCLRPCLPGRALATPISRLHAPPTLRSTTRRPNAPLARQPVSTAATPAPYVGEYQQKPLANGTRLDSTSGKSYVIDDVLSERPIAGRLCCDGKQYVLKDAVPDGFEYNLALQKRVAQSAHVRALVDSIPDRHIFVFPHLETTLLDVQVGSLSPAAKKTILRDTLKGLVEMHDKNIFHSDIKPPNIMMDSYKNSDGTVGFRNIQITDLEDAVFLPPKAKGLADCLTGNHFWRSPESWARGMQHTPSDVFSFGIVVRPPPIHPLLLSPCHDASTPLSH</sequence>
<gene>
    <name evidence="3" type="ORF">MAPG_11426</name>
</gene>
<dbReference type="VEuPathDB" id="FungiDB:MAPG_11426"/>
<dbReference type="PROSITE" id="PS00108">
    <property type="entry name" value="PROTEIN_KINASE_ST"/>
    <property type="match status" value="1"/>
</dbReference>
<feature type="region of interest" description="Disordered" evidence="1">
    <location>
        <begin position="35"/>
        <end position="79"/>
    </location>
</feature>
<reference evidence="3" key="1">
    <citation type="submission" date="2010-05" db="EMBL/GenBank/DDBJ databases">
        <title>The Genome Sequence of Magnaporthe poae strain ATCC 64411.</title>
        <authorList>
            <consortium name="The Broad Institute Genome Sequencing Platform"/>
            <consortium name="Broad Institute Genome Sequencing Center for Infectious Disease"/>
            <person name="Ma L.-J."/>
            <person name="Dead R."/>
            <person name="Young S."/>
            <person name="Zeng Q."/>
            <person name="Koehrsen M."/>
            <person name="Alvarado L."/>
            <person name="Berlin A."/>
            <person name="Chapman S.B."/>
            <person name="Chen Z."/>
            <person name="Freedman E."/>
            <person name="Gellesch M."/>
            <person name="Goldberg J."/>
            <person name="Griggs A."/>
            <person name="Gujja S."/>
            <person name="Heilman E.R."/>
            <person name="Heiman D."/>
            <person name="Hepburn T."/>
            <person name="Howarth C."/>
            <person name="Jen D."/>
            <person name="Larson L."/>
            <person name="Mehta T."/>
            <person name="Neiman D."/>
            <person name="Pearson M."/>
            <person name="Roberts A."/>
            <person name="Saif S."/>
            <person name="Shea T."/>
            <person name="Shenoy N."/>
            <person name="Sisk P."/>
            <person name="Stolte C."/>
            <person name="Sykes S."/>
            <person name="Walk T."/>
            <person name="White J."/>
            <person name="Yandava C."/>
            <person name="Haas B."/>
            <person name="Nusbaum C."/>
            <person name="Birren B."/>
        </authorList>
    </citation>
    <scope>NUCLEOTIDE SEQUENCE</scope>
    <source>
        <strain evidence="3">ATCC 64411</strain>
    </source>
</reference>
<dbReference type="InterPro" id="IPR000719">
    <property type="entry name" value="Prot_kinase_dom"/>
</dbReference>
<accession>A0A0C4EF87</accession>
<dbReference type="EnsemblFungi" id="MAPG_11426T0">
    <property type="protein sequence ID" value="MAPG_11426T0"/>
    <property type="gene ID" value="MAPG_11426"/>
</dbReference>
<dbReference type="AlphaFoldDB" id="A0A0C4EF87"/>
<dbReference type="Pfam" id="PF00069">
    <property type="entry name" value="Pkinase"/>
    <property type="match status" value="1"/>
</dbReference>
<dbReference type="InterPro" id="IPR011009">
    <property type="entry name" value="Kinase-like_dom_sf"/>
</dbReference>
<reference evidence="4" key="5">
    <citation type="submission" date="2015-06" db="UniProtKB">
        <authorList>
            <consortium name="EnsemblFungi"/>
        </authorList>
    </citation>
    <scope>IDENTIFICATION</scope>
    <source>
        <strain evidence="4">ATCC 64411</strain>
    </source>
</reference>
<dbReference type="STRING" id="644358.A0A0C4EF87"/>
<dbReference type="EMBL" id="GL876981">
    <property type="protein sequence ID" value="KLU92481.1"/>
    <property type="molecule type" value="Genomic_DNA"/>
</dbReference>
<dbReference type="OrthoDB" id="4062651at2759"/>
<reference evidence="5" key="2">
    <citation type="submission" date="2010-05" db="EMBL/GenBank/DDBJ databases">
        <title>The genome sequence of Magnaporthe poae strain ATCC 64411.</title>
        <authorList>
            <person name="Ma L.-J."/>
            <person name="Dead R."/>
            <person name="Young S."/>
            <person name="Zeng Q."/>
            <person name="Koehrsen M."/>
            <person name="Alvarado L."/>
            <person name="Berlin A."/>
            <person name="Chapman S.B."/>
            <person name="Chen Z."/>
            <person name="Freedman E."/>
            <person name="Gellesch M."/>
            <person name="Goldberg J."/>
            <person name="Griggs A."/>
            <person name="Gujja S."/>
            <person name="Heilman E.R."/>
            <person name="Heiman D."/>
            <person name="Hepburn T."/>
            <person name="Howarth C."/>
            <person name="Jen D."/>
            <person name="Larson L."/>
            <person name="Mehta T."/>
            <person name="Neiman D."/>
            <person name="Pearson M."/>
            <person name="Roberts A."/>
            <person name="Saif S."/>
            <person name="Shea T."/>
            <person name="Shenoy N."/>
            <person name="Sisk P."/>
            <person name="Stolte C."/>
            <person name="Sykes S."/>
            <person name="Walk T."/>
            <person name="White J."/>
            <person name="Yandava C."/>
            <person name="Haas B."/>
            <person name="Nusbaum C."/>
            <person name="Birren B."/>
        </authorList>
    </citation>
    <scope>NUCLEOTIDE SEQUENCE [LARGE SCALE GENOMIC DNA]</scope>
    <source>
        <strain evidence="5">ATCC 64411 / 73-15</strain>
    </source>
</reference>
<dbReference type="GO" id="GO:0007165">
    <property type="term" value="P:signal transduction"/>
    <property type="evidence" value="ECO:0007669"/>
    <property type="project" value="TreeGrafter"/>
</dbReference>
<dbReference type="GO" id="GO:0051094">
    <property type="term" value="P:positive regulation of developmental process"/>
    <property type="evidence" value="ECO:0007669"/>
    <property type="project" value="UniProtKB-ARBA"/>
</dbReference>
<dbReference type="SMART" id="SM00220">
    <property type="entry name" value="S_TKc"/>
    <property type="match status" value="1"/>
</dbReference>
<dbReference type="SUPFAM" id="SSF56112">
    <property type="entry name" value="Protein kinase-like (PK-like)"/>
    <property type="match status" value="1"/>
</dbReference>
<dbReference type="EMBL" id="ADBL01002818">
    <property type="status" value="NOT_ANNOTATED_CDS"/>
    <property type="molecule type" value="Genomic_DNA"/>
</dbReference>
<reference evidence="3" key="3">
    <citation type="submission" date="2011-03" db="EMBL/GenBank/DDBJ databases">
        <title>Annotation of Magnaporthe poae ATCC 64411.</title>
        <authorList>
            <person name="Ma L.-J."/>
            <person name="Dead R."/>
            <person name="Young S.K."/>
            <person name="Zeng Q."/>
            <person name="Gargeya S."/>
            <person name="Fitzgerald M."/>
            <person name="Haas B."/>
            <person name="Abouelleil A."/>
            <person name="Alvarado L."/>
            <person name="Arachchi H.M."/>
            <person name="Berlin A."/>
            <person name="Brown A."/>
            <person name="Chapman S.B."/>
            <person name="Chen Z."/>
            <person name="Dunbar C."/>
            <person name="Freedman E."/>
            <person name="Gearin G."/>
            <person name="Gellesch M."/>
            <person name="Goldberg J."/>
            <person name="Griggs A."/>
            <person name="Gujja S."/>
            <person name="Heiman D."/>
            <person name="Howarth C."/>
            <person name="Larson L."/>
            <person name="Lui A."/>
            <person name="MacDonald P.J.P."/>
            <person name="Mehta T."/>
            <person name="Montmayeur A."/>
            <person name="Murphy C."/>
            <person name="Neiman D."/>
            <person name="Pearson M."/>
            <person name="Priest M."/>
            <person name="Roberts A."/>
            <person name="Saif S."/>
            <person name="Shea T."/>
            <person name="Shenoy N."/>
            <person name="Sisk P."/>
            <person name="Stolte C."/>
            <person name="Sykes S."/>
            <person name="Yandava C."/>
            <person name="Wortman J."/>
            <person name="Nusbaum C."/>
            <person name="Birren B."/>
        </authorList>
    </citation>
    <scope>NUCLEOTIDE SEQUENCE</scope>
    <source>
        <strain evidence="3">ATCC 64411</strain>
    </source>
</reference>
<keyword evidence="5" id="KW-1185">Reference proteome</keyword>
<evidence type="ECO:0000313" key="3">
    <source>
        <dbReference type="EMBL" id="KLU92481.1"/>
    </source>
</evidence>
<dbReference type="InterPro" id="IPR052751">
    <property type="entry name" value="Plant_MAPKKK"/>
</dbReference>
<dbReference type="PANTHER" id="PTHR48011">
    <property type="entry name" value="CCR4-NOT TRANSCRIPTIONAL COMPLEX SUBUNIT CAF120-RELATED"/>
    <property type="match status" value="1"/>
</dbReference>
<reference evidence="4" key="4">
    <citation type="journal article" date="2015" name="G3 (Bethesda)">
        <title>Genome sequences of three phytopathogenic species of the Magnaporthaceae family of fungi.</title>
        <authorList>
            <person name="Okagaki L.H."/>
            <person name="Nunes C.C."/>
            <person name="Sailsbery J."/>
            <person name="Clay B."/>
            <person name="Brown D."/>
            <person name="John T."/>
            <person name="Oh Y."/>
            <person name="Young N."/>
            <person name="Fitzgerald M."/>
            <person name="Haas B.J."/>
            <person name="Zeng Q."/>
            <person name="Young S."/>
            <person name="Adiconis X."/>
            <person name="Fan L."/>
            <person name="Levin J.Z."/>
            <person name="Mitchell T.K."/>
            <person name="Okubara P.A."/>
            <person name="Farman M.L."/>
            <person name="Kohn L.M."/>
            <person name="Birren B."/>
            <person name="Ma L.-J."/>
            <person name="Dean R.A."/>
        </authorList>
    </citation>
    <scope>NUCLEOTIDE SEQUENCE</scope>
    <source>
        <strain evidence="4">ATCC 64411 / 73-15</strain>
    </source>
</reference>
<keyword evidence="3" id="KW-0808">Transferase</keyword>
<evidence type="ECO:0000256" key="1">
    <source>
        <dbReference type="SAM" id="MobiDB-lite"/>
    </source>
</evidence>
<feature type="domain" description="Protein kinase" evidence="2">
    <location>
        <begin position="58"/>
        <end position="289"/>
    </location>
</feature>
<protein>
    <submittedName>
        <fullName evidence="3">Serine/threonine protein kinase</fullName>
    </submittedName>
</protein>
<keyword evidence="3" id="KW-0723">Serine/threonine-protein kinase</keyword>